<dbReference type="SMART" id="SM00248">
    <property type="entry name" value="ANK"/>
    <property type="match status" value="5"/>
</dbReference>
<dbReference type="InterPro" id="IPR056884">
    <property type="entry name" value="NPHP3-like_N"/>
</dbReference>
<dbReference type="Pfam" id="PF22939">
    <property type="entry name" value="WHD_GPIID"/>
    <property type="match status" value="1"/>
</dbReference>
<dbReference type="InterPro" id="IPR027417">
    <property type="entry name" value="P-loop_NTPase"/>
</dbReference>
<keyword evidence="1" id="KW-0677">Repeat</keyword>
<dbReference type="EMBL" id="KE721467">
    <property type="protein sequence ID" value="ERF69237.1"/>
    <property type="molecule type" value="Genomic_DNA"/>
</dbReference>
<dbReference type="PROSITE" id="PS50088">
    <property type="entry name" value="ANK_REPEAT"/>
    <property type="match status" value="2"/>
</dbReference>
<evidence type="ECO:0000313" key="6">
    <source>
        <dbReference type="Proteomes" id="UP000019373"/>
    </source>
</evidence>
<dbReference type="InterPro" id="IPR054471">
    <property type="entry name" value="GPIID_WHD"/>
</dbReference>
<dbReference type="InterPro" id="IPR036770">
    <property type="entry name" value="Ankyrin_rpt-contain_sf"/>
</dbReference>
<accession>U1FWL3</accession>
<name>U1FWL3_ENDPU</name>
<dbReference type="GeneID" id="19244291"/>
<feature type="domain" description="GPI inositol-deacylase winged helix" evidence="3">
    <location>
        <begin position="265"/>
        <end position="348"/>
    </location>
</feature>
<reference evidence="6" key="1">
    <citation type="journal article" date="2014" name="BMC Genomics">
        <title>Genome characteristics reveal the impact of lichenization on lichen-forming fungus Endocarpon pusillum Hedwig (Verrucariales, Ascomycota).</title>
        <authorList>
            <person name="Wang Y.-Y."/>
            <person name="Liu B."/>
            <person name="Zhang X.-Y."/>
            <person name="Zhou Q.-M."/>
            <person name="Zhang T."/>
            <person name="Li H."/>
            <person name="Yu Y.-F."/>
            <person name="Zhang X.-L."/>
            <person name="Hao X.-Y."/>
            <person name="Wang M."/>
            <person name="Wang L."/>
            <person name="Wei J.-C."/>
        </authorList>
    </citation>
    <scope>NUCLEOTIDE SEQUENCE [LARGE SCALE GENOMIC DNA]</scope>
    <source>
        <strain evidence="6">Z07020 / HMAS-L-300199</strain>
    </source>
</reference>
<dbReference type="Pfam" id="PF24883">
    <property type="entry name" value="NPHP3_N"/>
    <property type="match status" value="1"/>
</dbReference>
<feature type="domain" description="Nephrocystin 3-like N-terminal" evidence="4">
    <location>
        <begin position="34"/>
        <end position="158"/>
    </location>
</feature>
<sequence length="652" mass="73332">MALGVGRVYPMARWHAADSSMPRDPRRWDIVEDLLEHAKKSSNHVIVYAYCSYKRQHEQTFSNLIATLLRQFLLQLPAVPDDFRKLYECHTNASSRPNIDKNELRSLLYSATETCAKVFIVIDALDECTDDVRGELLSELFELQTKSNIDVSFLATTRYMKNILEQFEDCTELEILANEPDIGQSLGSQMRRLAPCVARNAELQELIKTRVISAAEGMFLLAQLHFDSLTDKTTPKSIKSALDSMQIGSDALNNAYKNTVERIQAQQTGFRDLAHKVLSWITYAVRPLTVKELQHALAVSLGDTKIDEEHIEDEEPMVSVCAGLVTVDASGKSNVIRFVHYTTQAYYEDAGKEWLPSVHFDIARSCIAYLSLENFSFGTCSTYEQLKSLMTQNAFLEYAAQNWGWHVSYVEAQIIEDAESPLMPFLMKEDNINCAAQVRQGAVYYRNGVMVQPRVTPLHLLTCFGLRESINLFLNNNHHPNDRNELGETPLSWAATEGHEIVVKLLLDRADVETDPRDLFGQTPLSKAAKHDINVNSLGNYGTPLSEAAFRGHVEVVVLLLTNPDVDVNIQNFQGHTALFRAIRGEAIMGNNEDTVRLLLTRGDLDINLSDELGETPLILAMYHGLEDIVRLLLTRDDLDINFSGQELSSTA</sequence>
<dbReference type="Pfam" id="PF12796">
    <property type="entry name" value="Ank_2"/>
    <property type="match status" value="2"/>
</dbReference>
<keyword evidence="6" id="KW-1185">Reference proteome</keyword>
<gene>
    <name evidence="5" type="ORF">EPUS_09501</name>
</gene>
<proteinExistence type="predicted"/>
<dbReference type="SUPFAM" id="SSF52540">
    <property type="entry name" value="P-loop containing nucleoside triphosphate hydrolases"/>
    <property type="match status" value="1"/>
</dbReference>
<evidence type="ECO:0000256" key="1">
    <source>
        <dbReference type="ARBA" id="ARBA00022737"/>
    </source>
</evidence>
<organism evidence="5 6">
    <name type="scientific">Endocarpon pusillum (strain Z07020 / HMAS-L-300199)</name>
    <name type="common">Lichen-forming fungus</name>
    <dbReference type="NCBI Taxonomy" id="1263415"/>
    <lineage>
        <taxon>Eukaryota</taxon>
        <taxon>Fungi</taxon>
        <taxon>Dikarya</taxon>
        <taxon>Ascomycota</taxon>
        <taxon>Pezizomycotina</taxon>
        <taxon>Eurotiomycetes</taxon>
        <taxon>Chaetothyriomycetidae</taxon>
        <taxon>Verrucariales</taxon>
        <taxon>Verrucariaceae</taxon>
        <taxon>Endocarpon</taxon>
    </lineage>
</organism>
<protein>
    <submittedName>
        <fullName evidence="5">Uncharacterized protein</fullName>
    </submittedName>
</protein>
<dbReference type="AlphaFoldDB" id="U1FWL3"/>
<evidence type="ECO:0000256" key="2">
    <source>
        <dbReference type="PROSITE-ProRule" id="PRU00023"/>
    </source>
</evidence>
<dbReference type="OrthoDB" id="195446at2759"/>
<keyword evidence="2" id="KW-0040">ANK repeat</keyword>
<dbReference type="eggNOG" id="KOG0504">
    <property type="taxonomic scope" value="Eukaryota"/>
</dbReference>
<feature type="repeat" description="ANK" evidence="2">
    <location>
        <begin position="486"/>
        <end position="509"/>
    </location>
</feature>
<dbReference type="SUPFAM" id="SSF48403">
    <property type="entry name" value="Ankyrin repeat"/>
    <property type="match status" value="1"/>
</dbReference>
<dbReference type="RefSeq" id="XP_007805116.1">
    <property type="nucleotide sequence ID" value="XM_007806925.1"/>
</dbReference>
<feature type="repeat" description="ANK" evidence="2">
    <location>
        <begin position="540"/>
        <end position="573"/>
    </location>
</feature>
<dbReference type="OMA" id="SYKGHDK"/>
<evidence type="ECO:0000313" key="5">
    <source>
        <dbReference type="EMBL" id="ERF69237.1"/>
    </source>
</evidence>
<dbReference type="PANTHER" id="PTHR10039">
    <property type="entry name" value="AMELOGENIN"/>
    <property type="match status" value="1"/>
</dbReference>
<evidence type="ECO:0000259" key="3">
    <source>
        <dbReference type="Pfam" id="PF22939"/>
    </source>
</evidence>
<dbReference type="PANTHER" id="PTHR10039:SF15">
    <property type="entry name" value="NACHT DOMAIN-CONTAINING PROTEIN"/>
    <property type="match status" value="1"/>
</dbReference>
<dbReference type="HOGENOM" id="CLU_000288_34_23_1"/>
<dbReference type="Proteomes" id="UP000019373">
    <property type="component" value="Unassembled WGS sequence"/>
</dbReference>
<dbReference type="PROSITE" id="PS50297">
    <property type="entry name" value="ANK_REP_REGION"/>
    <property type="match status" value="1"/>
</dbReference>
<dbReference type="InterPro" id="IPR002110">
    <property type="entry name" value="Ankyrin_rpt"/>
</dbReference>
<dbReference type="Gene3D" id="1.25.40.20">
    <property type="entry name" value="Ankyrin repeat-containing domain"/>
    <property type="match status" value="2"/>
</dbReference>
<evidence type="ECO:0000259" key="4">
    <source>
        <dbReference type="Pfam" id="PF24883"/>
    </source>
</evidence>
<dbReference type="Gene3D" id="3.40.50.300">
    <property type="entry name" value="P-loop containing nucleotide triphosphate hydrolases"/>
    <property type="match status" value="1"/>
</dbReference>